<dbReference type="AlphaFoldDB" id="A0AAW3WWH9"/>
<organism evidence="1 2">
    <name type="scientific">Serratia fonticola</name>
    <dbReference type="NCBI Taxonomy" id="47917"/>
    <lineage>
        <taxon>Bacteria</taxon>
        <taxon>Pseudomonadati</taxon>
        <taxon>Pseudomonadota</taxon>
        <taxon>Gammaproteobacteria</taxon>
        <taxon>Enterobacterales</taxon>
        <taxon>Yersiniaceae</taxon>
        <taxon>Serratia</taxon>
    </lineage>
</organism>
<dbReference type="InterPro" id="IPR009279">
    <property type="entry name" value="Portal_Mu"/>
</dbReference>
<name>A0AAW3WWH9_SERFO</name>
<protein>
    <submittedName>
        <fullName evidence="1">DUF935 domain-containing protein</fullName>
    </submittedName>
</protein>
<sequence>MTIVDVNGNPLSIKQVLEYPQTDSPRVANIANEMATHPSQRLTPRRLQGIFQDAENGNLIAQSDLFADMEERDSQIFADMQKRKLVLTTLKREVQPLANATPAEVADAVYLNEVIQSLDGWEDLILDMADGIGKGFSNQEIRWGISGREYYPYGFDWRPQSWFTIAKEDQNKLLLRTDNSTGEPLRPFGWISHKPKSRSGYVARAGLMRTLAWPYIYRNFGGQGLAEMLEIYGLPIRIGKYPAGSGKTERSELMKAVTTIGRSAGGIMPDTMKMEIVAAASGSSEPFLALAEWAEKSISKTILGGTLTSQADGKTSTNALGLIHNEVRLDLMDADARQCGTTIRSDLLYPLLVLNRNPHADPRRTPKLVFPELEEIRKRAEQPGPAAARYEINFNRPPQDNNTALVSLARAMLRQNSNEPVSEAGIEDAISVLMASSEPGKEAAAMLAPALEAIASTLTPTQMLGALAEAFPQMDVRPLAGNLGDYMAIARYIGHYATEAERT</sequence>
<comment type="caution">
    <text evidence="1">The sequence shown here is derived from an EMBL/GenBank/DDBJ whole genome shotgun (WGS) entry which is preliminary data.</text>
</comment>
<dbReference type="RefSeq" id="WP_179253434.1">
    <property type="nucleotide sequence ID" value="NZ_JACBIV010000024.1"/>
</dbReference>
<accession>A0AAW3WWH9</accession>
<dbReference type="Pfam" id="PF06074">
    <property type="entry name" value="Portal_Mu"/>
    <property type="match status" value="1"/>
</dbReference>
<reference evidence="1" key="1">
    <citation type="submission" date="2020-08" db="EMBL/GenBank/DDBJ databases">
        <title>Food and environmental bacterial isolates.</title>
        <authorList>
            <person name="Richter L."/>
            <person name="Du Plessis E.M."/>
            <person name="Duvenage S."/>
            <person name="Allam M."/>
            <person name="Korsten L."/>
        </authorList>
    </citation>
    <scope>NUCLEOTIDE SEQUENCE</scope>
    <source>
        <strain evidence="1">UPMP2127</strain>
    </source>
</reference>
<evidence type="ECO:0000313" key="2">
    <source>
        <dbReference type="Proteomes" id="UP000659084"/>
    </source>
</evidence>
<dbReference type="Proteomes" id="UP000659084">
    <property type="component" value="Unassembled WGS sequence"/>
</dbReference>
<dbReference type="EMBL" id="JACNYO010000030">
    <property type="protein sequence ID" value="MBC3214856.1"/>
    <property type="molecule type" value="Genomic_DNA"/>
</dbReference>
<gene>
    <name evidence="1" type="ORF">H8J20_22210</name>
</gene>
<evidence type="ECO:0000313" key="1">
    <source>
        <dbReference type="EMBL" id="MBC3214856.1"/>
    </source>
</evidence>
<proteinExistence type="predicted"/>